<accession>N1MM73</accession>
<keyword evidence="2" id="KW-1185">Reference proteome</keyword>
<dbReference type="Proteomes" id="UP000013201">
    <property type="component" value="Unassembled WGS sequence"/>
</dbReference>
<protein>
    <submittedName>
        <fullName evidence="1">Uncharacterized protein</fullName>
    </submittedName>
</protein>
<sequence length="117" mass="13377">MKWLACGTEFIVADVIRWREPIWKPQPRSSKKKPTMIGQRAVTGQVLKIDRNGWAHIQVAACTVEQSPRSWHPVHPLKIGETIRRRRSKIGQGKVDRLPWSDETARAAIVGSRFLKS</sequence>
<evidence type="ECO:0000313" key="2">
    <source>
        <dbReference type="Proteomes" id="UP000013201"/>
    </source>
</evidence>
<evidence type="ECO:0000313" key="1">
    <source>
        <dbReference type="EMBL" id="CCW18295.1"/>
    </source>
</evidence>
<gene>
    <name evidence="1" type="ORF">EBBID32_26460</name>
</gene>
<organism evidence="1 2">
    <name type="scientific">Sphingobium indicum BiD32</name>
    <dbReference type="NCBI Taxonomy" id="1301087"/>
    <lineage>
        <taxon>Bacteria</taxon>
        <taxon>Pseudomonadati</taxon>
        <taxon>Pseudomonadota</taxon>
        <taxon>Alphaproteobacteria</taxon>
        <taxon>Sphingomonadales</taxon>
        <taxon>Sphingomonadaceae</taxon>
        <taxon>Sphingobium</taxon>
    </lineage>
</organism>
<dbReference type="EMBL" id="CAVK010000130">
    <property type="protein sequence ID" value="CCW18295.1"/>
    <property type="molecule type" value="Genomic_DNA"/>
</dbReference>
<proteinExistence type="predicted"/>
<comment type="caution">
    <text evidence="1">The sequence shown here is derived from an EMBL/GenBank/DDBJ whole genome shotgun (WGS) entry which is preliminary data.</text>
</comment>
<dbReference type="AlphaFoldDB" id="N1MM73"/>
<reference evidence="2" key="2">
    <citation type="submission" date="2013-04" db="EMBL/GenBank/DDBJ databases">
        <title>Bisphenol A degrading Sphingobium sp. strain BiD32.</title>
        <authorList>
            <person name="Nielsen J.L."/>
            <person name="Zhou N.A."/>
            <person name="Kjeldal H."/>
        </authorList>
    </citation>
    <scope>NUCLEOTIDE SEQUENCE [LARGE SCALE GENOMIC DNA]</scope>
    <source>
        <strain evidence="2">BiD32</strain>
    </source>
</reference>
<name>N1MM73_9SPHN</name>
<reference evidence="1 2" key="1">
    <citation type="submission" date="2013-03" db="EMBL/GenBank/DDBJ databases">
        <authorList>
            <person name="Le V."/>
        </authorList>
    </citation>
    <scope>NUCLEOTIDE SEQUENCE [LARGE SCALE GENOMIC DNA]</scope>
    <source>
        <strain evidence="1 2">BiD32</strain>
    </source>
</reference>